<keyword evidence="2" id="KW-1185">Reference proteome</keyword>
<reference evidence="1 2" key="2">
    <citation type="journal article" date="2022" name="Mol. Ecol. Resour.">
        <title>The genomes of chicory, endive, great burdock and yacon provide insights into Asteraceae paleo-polyploidization history and plant inulin production.</title>
        <authorList>
            <person name="Fan W."/>
            <person name="Wang S."/>
            <person name="Wang H."/>
            <person name="Wang A."/>
            <person name="Jiang F."/>
            <person name="Liu H."/>
            <person name="Zhao H."/>
            <person name="Xu D."/>
            <person name="Zhang Y."/>
        </authorList>
    </citation>
    <scope>NUCLEOTIDE SEQUENCE [LARGE SCALE GENOMIC DNA]</scope>
    <source>
        <strain evidence="2">cv. Yunnan</strain>
        <tissue evidence="1">Leaves</tissue>
    </source>
</reference>
<evidence type="ECO:0000313" key="1">
    <source>
        <dbReference type="EMBL" id="KAI3784007.1"/>
    </source>
</evidence>
<protein>
    <submittedName>
        <fullName evidence="1">Uncharacterized protein</fullName>
    </submittedName>
</protein>
<name>A0ACB9GKT5_9ASTR</name>
<proteinExistence type="predicted"/>
<comment type="caution">
    <text evidence="1">The sequence shown here is derived from an EMBL/GenBank/DDBJ whole genome shotgun (WGS) entry which is preliminary data.</text>
</comment>
<organism evidence="1 2">
    <name type="scientific">Smallanthus sonchifolius</name>
    <dbReference type="NCBI Taxonomy" id="185202"/>
    <lineage>
        <taxon>Eukaryota</taxon>
        <taxon>Viridiplantae</taxon>
        <taxon>Streptophyta</taxon>
        <taxon>Embryophyta</taxon>
        <taxon>Tracheophyta</taxon>
        <taxon>Spermatophyta</taxon>
        <taxon>Magnoliopsida</taxon>
        <taxon>eudicotyledons</taxon>
        <taxon>Gunneridae</taxon>
        <taxon>Pentapetalae</taxon>
        <taxon>asterids</taxon>
        <taxon>campanulids</taxon>
        <taxon>Asterales</taxon>
        <taxon>Asteraceae</taxon>
        <taxon>Asteroideae</taxon>
        <taxon>Heliantheae alliance</taxon>
        <taxon>Millerieae</taxon>
        <taxon>Smallanthus</taxon>
    </lineage>
</organism>
<dbReference type="EMBL" id="CM042031">
    <property type="protein sequence ID" value="KAI3784007.1"/>
    <property type="molecule type" value="Genomic_DNA"/>
</dbReference>
<evidence type="ECO:0000313" key="2">
    <source>
        <dbReference type="Proteomes" id="UP001056120"/>
    </source>
</evidence>
<dbReference type="Proteomes" id="UP001056120">
    <property type="component" value="Linkage Group LG14"/>
</dbReference>
<accession>A0ACB9GKT5</accession>
<gene>
    <name evidence="1" type="ORF">L1987_43098</name>
</gene>
<reference evidence="2" key="1">
    <citation type="journal article" date="2022" name="Mol. Ecol. Resour.">
        <title>The genomes of chicory, endive, great burdock and yacon provide insights into Asteraceae palaeo-polyploidization history and plant inulin production.</title>
        <authorList>
            <person name="Fan W."/>
            <person name="Wang S."/>
            <person name="Wang H."/>
            <person name="Wang A."/>
            <person name="Jiang F."/>
            <person name="Liu H."/>
            <person name="Zhao H."/>
            <person name="Xu D."/>
            <person name="Zhang Y."/>
        </authorList>
    </citation>
    <scope>NUCLEOTIDE SEQUENCE [LARGE SCALE GENOMIC DNA]</scope>
    <source>
        <strain evidence="2">cv. Yunnan</strain>
    </source>
</reference>
<sequence length="69" mass="7793">MYGRSTNRVESEKMDDNRDRSGVKKKTASACDVEALKKCLEQHKSDYNKCQSQIEAFKSSCSLKNPSDS</sequence>